<gene>
    <name evidence="9" type="primary">bclA</name>
    <name evidence="9" type="ORF">HMPREF0731_3656</name>
</gene>
<comment type="caution">
    <text evidence="9">The sequence shown here is derived from an EMBL/GenBank/DDBJ whole genome shotgun (WGS) entry which is preliminary data.</text>
</comment>
<keyword evidence="10" id="KW-1185">Reference proteome</keyword>
<dbReference type="PANTHER" id="PTHR43352:SF1">
    <property type="entry name" value="ANTHRANILATE--COA LIGASE"/>
    <property type="match status" value="1"/>
</dbReference>
<evidence type="ECO:0000256" key="1">
    <source>
        <dbReference type="ARBA" id="ARBA00006432"/>
    </source>
</evidence>
<evidence type="ECO:0000256" key="6">
    <source>
        <dbReference type="SAM" id="Phobius"/>
    </source>
</evidence>
<evidence type="ECO:0000256" key="4">
    <source>
        <dbReference type="ARBA" id="ARBA00022840"/>
    </source>
</evidence>
<dbReference type="InterPro" id="IPR020845">
    <property type="entry name" value="AMP-binding_CS"/>
</dbReference>
<evidence type="ECO:0000256" key="2">
    <source>
        <dbReference type="ARBA" id="ARBA00022598"/>
    </source>
</evidence>
<evidence type="ECO:0000259" key="7">
    <source>
        <dbReference type="Pfam" id="PF00501"/>
    </source>
</evidence>
<dbReference type="InterPro" id="IPR025110">
    <property type="entry name" value="AMP-bd_C"/>
</dbReference>
<dbReference type="PROSITE" id="PS00455">
    <property type="entry name" value="AMP_BINDING"/>
    <property type="match status" value="1"/>
</dbReference>
<reference evidence="9 10" key="1">
    <citation type="submission" date="2010-04" db="EMBL/GenBank/DDBJ databases">
        <authorList>
            <person name="Qin X."/>
            <person name="Bachman B."/>
            <person name="Battles P."/>
            <person name="Bell A."/>
            <person name="Bess C."/>
            <person name="Bickham C."/>
            <person name="Chaboub L."/>
            <person name="Chen D."/>
            <person name="Coyle M."/>
            <person name="Deiros D.R."/>
            <person name="Dinh H."/>
            <person name="Forbes L."/>
            <person name="Fowler G."/>
            <person name="Francisco L."/>
            <person name="Fu Q."/>
            <person name="Gubbala S."/>
            <person name="Hale W."/>
            <person name="Han Y."/>
            <person name="Hemphill L."/>
            <person name="Highlander S.K."/>
            <person name="Hirani K."/>
            <person name="Hogues M."/>
            <person name="Jackson L."/>
            <person name="Jakkamsetti A."/>
            <person name="Javaid M."/>
            <person name="Jiang H."/>
            <person name="Korchina V."/>
            <person name="Kovar C."/>
            <person name="Lara F."/>
            <person name="Lee S."/>
            <person name="Mata R."/>
            <person name="Mathew T."/>
            <person name="Moen C."/>
            <person name="Morales K."/>
            <person name="Munidasa M."/>
            <person name="Nazareth L."/>
            <person name="Ngo R."/>
            <person name="Nguyen L."/>
            <person name="Okwuonu G."/>
            <person name="Ongeri F."/>
            <person name="Patil S."/>
            <person name="Petrosino J."/>
            <person name="Pham C."/>
            <person name="Pham P."/>
            <person name="Pu L.-L."/>
            <person name="Puazo M."/>
            <person name="Raj R."/>
            <person name="Reid J."/>
            <person name="Rouhana J."/>
            <person name="Saada N."/>
            <person name="Shang Y."/>
            <person name="Simmons D."/>
            <person name="Thornton R."/>
            <person name="Warren J."/>
            <person name="Weissenberger G."/>
            <person name="Zhang J."/>
            <person name="Zhang L."/>
            <person name="Zhou C."/>
            <person name="Zhu D."/>
            <person name="Muzny D."/>
            <person name="Worley K."/>
            <person name="Gibbs R."/>
        </authorList>
    </citation>
    <scope>NUCLEOTIDE SEQUENCE [LARGE SCALE GENOMIC DNA]</scope>
    <source>
        <strain evidence="9 10">ATCC 49957</strain>
    </source>
</reference>
<dbReference type="GO" id="GO:0005524">
    <property type="term" value="F:ATP binding"/>
    <property type="evidence" value="ECO:0007669"/>
    <property type="project" value="UniProtKB-KW"/>
</dbReference>
<comment type="similarity">
    <text evidence="1">Belongs to the ATP-dependent AMP-binding enzyme family.</text>
</comment>
<dbReference type="PANTHER" id="PTHR43352">
    <property type="entry name" value="ACETYL-COA SYNTHETASE"/>
    <property type="match status" value="1"/>
</dbReference>
<organism evidence="9 10">
    <name type="scientific">Pseudoroseomonas cervicalis ATCC 49957</name>
    <dbReference type="NCBI Taxonomy" id="525371"/>
    <lineage>
        <taxon>Bacteria</taxon>
        <taxon>Pseudomonadati</taxon>
        <taxon>Pseudomonadota</taxon>
        <taxon>Alphaproteobacteria</taxon>
        <taxon>Acetobacterales</taxon>
        <taxon>Roseomonadaceae</taxon>
        <taxon>Roseomonas</taxon>
    </lineage>
</organism>
<evidence type="ECO:0000313" key="9">
    <source>
        <dbReference type="EMBL" id="EFH10126.1"/>
    </source>
</evidence>
<dbReference type="Pfam" id="PF13193">
    <property type="entry name" value="AMP-binding_C"/>
    <property type="match status" value="1"/>
</dbReference>
<evidence type="ECO:0000313" key="10">
    <source>
        <dbReference type="Proteomes" id="UP000005324"/>
    </source>
</evidence>
<dbReference type="FunFam" id="3.30.300.30:FF:000005">
    <property type="entry name" value="Acyl-coenzyme A synthetase ACSM5, mitochondrial"/>
    <property type="match status" value="1"/>
</dbReference>
<feature type="region of interest" description="Disordered" evidence="5">
    <location>
        <begin position="1"/>
        <end position="22"/>
    </location>
</feature>
<dbReference type="EMBL" id="ADVL01000699">
    <property type="protein sequence ID" value="EFH10126.1"/>
    <property type="molecule type" value="Genomic_DNA"/>
</dbReference>
<dbReference type="AlphaFoldDB" id="D5RRE4"/>
<proteinExistence type="inferred from homology"/>
<evidence type="ECO:0000256" key="5">
    <source>
        <dbReference type="SAM" id="MobiDB-lite"/>
    </source>
</evidence>
<dbReference type="GO" id="GO:0044550">
    <property type="term" value="P:secondary metabolite biosynthetic process"/>
    <property type="evidence" value="ECO:0007669"/>
    <property type="project" value="TreeGrafter"/>
</dbReference>
<keyword evidence="3" id="KW-0547">Nucleotide-binding</keyword>
<name>D5RRE4_9PROT</name>
<dbReference type="Pfam" id="PF00501">
    <property type="entry name" value="AMP-binding"/>
    <property type="match status" value="1"/>
</dbReference>
<dbReference type="Gene3D" id="3.40.50.12780">
    <property type="entry name" value="N-terminal domain of ligase-like"/>
    <property type="match status" value="1"/>
</dbReference>
<sequence>MDGMTKEHAAPAGAERSAHVDRFVHDNLPPREMWPVMRHDLPALRYPPRLNCATEFIERNIAAGRGDHPALIAPTETLTYRQLAERVNRIAHVLVRDLGLVPGNRVMLRSANNPWMVAAYFAVLKAGGVVVATMPLLRSKELGFMLRKARISHALCDARLAAEMQKAAADAPDLQHVRYWGNGELEALCDAAPPDFAACDTAAEDICLIGFTSGTTGEPKGTLHAHRDMLAICDTYSAEVLKPTPEDRFIGSAPLAFTFGLGGLVLFPFRIGATGILLEKAGPDELLPAIQLHRASICFTAPTAYRAMAARAAEFDLSSLRRCVSAGENLPRPVYEQWLAATGLKLMDGIGGTELLHIFISAPLEKIRPGATGLVVPGFEACILDDTGKEVPRGTPGHLAVRGPTGCRYLADPRQARQVRWGWNITGDTFIQDEDGYFWYQARSDDMIVAAGYNIAGPEVEAALLAHPKVRECGVVGAPDAERGMVVKAYVVLEPGHFPGPALVKELQDFVKAEIAPYKYPRAIEFVDALPRTESGKVQRFALRRMAAGEAPPPR</sequence>
<dbReference type="GO" id="GO:0018858">
    <property type="term" value="F:benzoate-CoA ligase activity"/>
    <property type="evidence" value="ECO:0007669"/>
    <property type="project" value="UniProtKB-EC"/>
</dbReference>
<dbReference type="InterPro" id="IPR042099">
    <property type="entry name" value="ANL_N_sf"/>
</dbReference>
<dbReference type="InterPro" id="IPR000873">
    <property type="entry name" value="AMP-dep_synth/lig_dom"/>
</dbReference>
<protein>
    <submittedName>
        <fullName evidence="9">Benzoate-CoA ligase family</fullName>
        <ecNumber evidence="9">6.2.1.25</ecNumber>
    </submittedName>
</protein>
<dbReference type="HOGENOM" id="CLU_000022_59_10_5"/>
<evidence type="ECO:0000256" key="3">
    <source>
        <dbReference type="ARBA" id="ARBA00022741"/>
    </source>
</evidence>
<keyword evidence="6" id="KW-1133">Transmembrane helix</keyword>
<accession>D5RRE4</accession>
<keyword evidence="6" id="KW-0472">Membrane</keyword>
<keyword evidence="2 9" id="KW-0436">Ligase</keyword>
<dbReference type="Proteomes" id="UP000005324">
    <property type="component" value="Unassembled WGS sequence"/>
</dbReference>
<feature type="domain" description="AMP-dependent synthetase/ligase" evidence="7">
    <location>
        <begin position="62"/>
        <end position="405"/>
    </location>
</feature>
<feature type="transmembrane region" description="Helical" evidence="6">
    <location>
        <begin position="115"/>
        <end position="137"/>
    </location>
</feature>
<dbReference type="SUPFAM" id="SSF56801">
    <property type="entry name" value="Acetyl-CoA synthetase-like"/>
    <property type="match status" value="1"/>
</dbReference>
<feature type="domain" description="AMP-binding enzyme C-terminal" evidence="8">
    <location>
        <begin position="459"/>
        <end position="537"/>
    </location>
</feature>
<dbReference type="Gene3D" id="3.30.300.30">
    <property type="match status" value="1"/>
</dbReference>
<dbReference type="EC" id="6.2.1.25" evidence="9"/>
<keyword evidence="6" id="KW-0812">Transmembrane</keyword>
<dbReference type="InterPro" id="IPR045851">
    <property type="entry name" value="AMP-bd_C_sf"/>
</dbReference>
<evidence type="ECO:0000259" key="8">
    <source>
        <dbReference type="Pfam" id="PF13193"/>
    </source>
</evidence>
<keyword evidence="4" id="KW-0067">ATP-binding</keyword>